<evidence type="ECO:0000256" key="6">
    <source>
        <dbReference type="ARBA" id="ARBA00023242"/>
    </source>
</evidence>
<dbReference type="GO" id="GO:0005730">
    <property type="term" value="C:nucleolus"/>
    <property type="evidence" value="ECO:0007669"/>
    <property type="project" value="UniProtKB-SubCell"/>
</dbReference>
<keyword evidence="13" id="KW-1185">Reference proteome</keyword>
<evidence type="ECO:0000256" key="1">
    <source>
        <dbReference type="ARBA" id="ARBA00004604"/>
    </source>
</evidence>
<keyword evidence="6 9" id="KW-0539">Nucleus</keyword>
<evidence type="ECO:0000256" key="4">
    <source>
        <dbReference type="ARBA" id="ARBA00022552"/>
    </source>
</evidence>
<organism evidence="12 13">
    <name type="scientific">Clydaea vesicula</name>
    <dbReference type="NCBI Taxonomy" id="447962"/>
    <lineage>
        <taxon>Eukaryota</taxon>
        <taxon>Fungi</taxon>
        <taxon>Fungi incertae sedis</taxon>
        <taxon>Chytridiomycota</taxon>
        <taxon>Chytridiomycota incertae sedis</taxon>
        <taxon>Chytridiomycetes</taxon>
        <taxon>Lobulomycetales</taxon>
        <taxon>Lobulomycetaceae</taxon>
        <taxon>Clydaea</taxon>
    </lineage>
</organism>
<dbReference type="InterPro" id="IPR009292">
    <property type="entry name" value="RRP36"/>
</dbReference>
<keyword evidence="7 9" id="KW-0687">Ribonucleoprotein</keyword>
<reference evidence="12" key="1">
    <citation type="submission" date="2020-05" db="EMBL/GenBank/DDBJ databases">
        <title>Phylogenomic resolution of chytrid fungi.</title>
        <authorList>
            <person name="Stajich J.E."/>
            <person name="Amses K."/>
            <person name="Simmons R."/>
            <person name="Seto K."/>
            <person name="Myers J."/>
            <person name="Bonds A."/>
            <person name="Quandt C.A."/>
            <person name="Barry K."/>
            <person name="Liu P."/>
            <person name="Grigoriev I."/>
            <person name="Longcore J.E."/>
            <person name="James T.Y."/>
        </authorList>
    </citation>
    <scope>NUCLEOTIDE SEQUENCE</scope>
    <source>
        <strain evidence="12">JEL0476</strain>
    </source>
</reference>
<dbReference type="GO" id="GO:0030686">
    <property type="term" value="C:90S preribosome"/>
    <property type="evidence" value="ECO:0007669"/>
    <property type="project" value="TreeGrafter"/>
</dbReference>
<feature type="compositionally biased region" description="Acidic residues" evidence="11">
    <location>
        <begin position="1"/>
        <end position="16"/>
    </location>
</feature>
<comment type="similarity">
    <text evidence="2 9">Belongs to the RRP36 family.</text>
</comment>
<evidence type="ECO:0000256" key="2">
    <source>
        <dbReference type="ARBA" id="ARBA00009418"/>
    </source>
</evidence>
<feature type="compositionally biased region" description="Basic and acidic residues" evidence="11">
    <location>
        <begin position="17"/>
        <end position="33"/>
    </location>
</feature>
<feature type="coiled-coil region" evidence="10">
    <location>
        <begin position="139"/>
        <end position="183"/>
    </location>
</feature>
<dbReference type="AlphaFoldDB" id="A0AAD5TYH4"/>
<comment type="subunit">
    <text evidence="9">Associates with 90S and pre-40S pre-ribosomal particles.</text>
</comment>
<keyword evidence="5 10" id="KW-0175">Coiled coil</keyword>
<evidence type="ECO:0000313" key="12">
    <source>
        <dbReference type="EMBL" id="KAJ3203728.1"/>
    </source>
</evidence>
<feature type="non-terminal residue" evidence="12">
    <location>
        <position position="249"/>
    </location>
</feature>
<evidence type="ECO:0000256" key="10">
    <source>
        <dbReference type="SAM" id="Coils"/>
    </source>
</evidence>
<dbReference type="EMBL" id="JADGJW010001387">
    <property type="protein sequence ID" value="KAJ3203728.1"/>
    <property type="molecule type" value="Genomic_DNA"/>
</dbReference>
<name>A0AAD5TYH4_9FUNG</name>
<evidence type="ECO:0000256" key="7">
    <source>
        <dbReference type="ARBA" id="ARBA00023274"/>
    </source>
</evidence>
<evidence type="ECO:0000313" key="13">
    <source>
        <dbReference type="Proteomes" id="UP001211065"/>
    </source>
</evidence>
<dbReference type="PANTHER" id="PTHR21738">
    <property type="entry name" value="RIBOSOMAL RNA PROCESSING PROTEIN 36 HOMOLOG"/>
    <property type="match status" value="1"/>
</dbReference>
<keyword evidence="3 9" id="KW-0690">Ribosome biogenesis</keyword>
<evidence type="ECO:0000256" key="9">
    <source>
        <dbReference type="RuleBase" id="RU368027"/>
    </source>
</evidence>
<comment type="caution">
    <text evidence="12">The sequence shown here is derived from an EMBL/GenBank/DDBJ whole genome shotgun (WGS) entry which is preliminary data.</text>
</comment>
<dbReference type="Proteomes" id="UP001211065">
    <property type="component" value="Unassembled WGS sequence"/>
</dbReference>
<accession>A0AAD5TYH4</accession>
<feature type="region of interest" description="Disordered" evidence="11">
    <location>
        <begin position="70"/>
        <end position="97"/>
    </location>
</feature>
<evidence type="ECO:0000256" key="8">
    <source>
        <dbReference type="ARBA" id="ARBA00025053"/>
    </source>
</evidence>
<protein>
    <recommendedName>
        <fullName evidence="9">rRNA biogenesis protein RRP36</fullName>
    </recommendedName>
</protein>
<dbReference type="GO" id="GO:0000462">
    <property type="term" value="P:maturation of SSU-rRNA from tricistronic rRNA transcript (SSU-rRNA, 5.8S rRNA, LSU-rRNA)"/>
    <property type="evidence" value="ECO:0007669"/>
    <property type="project" value="TreeGrafter"/>
</dbReference>
<evidence type="ECO:0000256" key="5">
    <source>
        <dbReference type="ARBA" id="ARBA00023054"/>
    </source>
</evidence>
<keyword evidence="4 9" id="KW-0698">rRNA processing</keyword>
<dbReference type="PANTHER" id="PTHR21738:SF0">
    <property type="entry name" value="RIBOSOMAL RNA PROCESSING PROTEIN 36 HOMOLOG"/>
    <property type="match status" value="1"/>
</dbReference>
<evidence type="ECO:0000256" key="3">
    <source>
        <dbReference type="ARBA" id="ARBA00022517"/>
    </source>
</evidence>
<comment type="function">
    <text evidence="8 9">Component of the 90S pre-ribosome involved in the maturation of rRNAs. Required for early cleavages of the pre-RNAs in the 40S ribosomal subunit maturation pathway.</text>
</comment>
<comment type="subcellular location">
    <subcellularLocation>
        <location evidence="1 9">Nucleus</location>
        <location evidence="1 9">Nucleolus</location>
    </subcellularLocation>
</comment>
<evidence type="ECO:0000256" key="11">
    <source>
        <dbReference type="SAM" id="MobiDB-lite"/>
    </source>
</evidence>
<feature type="region of interest" description="Disordered" evidence="11">
    <location>
        <begin position="1"/>
        <end position="33"/>
    </location>
</feature>
<sequence>MNQEEDSSDFSAEETYDSSHSESESVEDKSDKLQHLKEQLKNVSFDKLIEIKSKISKSEFDILTKRNEKGFEKDGKSSKQKVTKRVDKNAPTEVTSKRQVKRFRNVVDVKKKVVRDPRFDPSTGKFNPDLFNRSYGFVNDLEAKELAKLKEEVKKKKLKGLDVEELQKAIQKLESKRISKEKSEALNSIKRNWKKSETELVKKGKNPYYLKKGEVKKLELVEQFKSMKDKDMDKFLQKRRQRNAAKEHR</sequence>
<gene>
    <name evidence="12" type="primary">RRP36</name>
    <name evidence="12" type="ORF">HK099_001390</name>
</gene>
<dbReference type="Pfam" id="PF06102">
    <property type="entry name" value="RRP36"/>
    <property type="match status" value="1"/>
</dbReference>
<proteinExistence type="inferred from homology"/>